<dbReference type="InterPro" id="IPR013087">
    <property type="entry name" value="Znf_C2H2_type"/>
</dbReference>
<dbReference type="AlphaFoldDB" id="A0A6C0E2Q5"/>
<accession>A0A6C0E2Q5</accession>
<dbReference type="InterPro" id="IPR003604">
    <property type="entry name" value="Matrin/U1-like-C_Znf_C2H2"/>
</dbReference>
<dbReference type="SMART" id="SM00451">
    <property type="entry name" value="ZnF_U1"/>
    <property type="match status" value="2"/>
</dbReference>
<organism evidence="2">
    <name type="scientific">viral metagenome</name>
    <dbReference type="NCBI Taxonomy" id="1070528"/>
    <lineage>
        <taxon>unclassified sequences</taxon>
        <taxon>metagenomes</taxon>
        <taxon>organismal metagenomes</taxon>
    </lineage>
</organism>
<evidence type="ECO:0000259" key="1">
    <source>
        <dbReference type="PROSITE" id="PS00028"/>
    </source>
</evidence>
<dbReference type="GO" id="GO:0003676">
    <property type="term" value="F:nucleic acid binding"/>
    <property type="evidence" value="ECO:0007669"/>
    <property type="project" value="InterPro"/>
</dbReference>
<protein>
    <recommendedName>
        <fullName evidence="1">C2H2-type domain-containing protein</fullName>
    </recommendedName>
</protein>
<proteinExistence type="predicted"/>
<dbReference type="SMART" id="SM00355">
    <property type="entry name" value="ZnF_C2H2"/>
    <property type="match status" value="3"/>
</dbReference>
<dbReference type="EMBL" id="MN739696">
    <property type="protein sequence ID" value="QHT21685.1"/>
    <property type="molecule type" value="Genomic_DNA"/>
</dbReference>
<name>A0A6C0E2Q5_9ZZZZ</name>
<reference evidence="2" key="1">
    <citation type="journal article" date="2020" name="Nature">
        <title>Giant virus diversity and host interactions through global metagenomics.</title>
        <authorList>
            <person name="Schulz F."/>
            <person name="Roux S."/>
            <person name="Paez-Espino D."/>
            <person name="Jungbluth S."/>
            <person name="Walsh D.A."/>
            <person name="Denef V.J."/>
            <person name="McMahon K.D."/>
            <person name="Konstantinidis K.T."/>
            <person name="Eloe-Fadrosh E.A."/>
            <person name="Kyrpides N.C."/>
            <person name="Woyke T."/>
        </authorList>
    </citation>
    <scope>NUCLEOTIDE SEQUENCE</scope>
    <source>
        <strain evidence="2">GVMAG-M-3300023179-103</strain>
    </source>
</reference>
<evidence type="ECO:0000313" key="2">
    <source>
        <dbReference type="EMBL" id="QHT21685.1"/>
    </source>
</evidence>
<dbReference type="GO" id="GO:0008270">
    <property type="term" value="F:zinc ion binding"/>
    <property type="evidence" value="ECO:0007669"/>
    <property type="project" value="InterPro"/>
</dbReference>
<dbReference type="Gene3D" id="3.30.160.60">
    <property type="entry name" value="Classic Zinc Finger"/>
    <property type="match status" value="2"/>
</dbReference>
<sequence length="182" mass="21206">MDKKKFYCQSCDYGCDNNSTYNKHLKSQVHARGGQKKIYKCEYCDYSTKISVWNCKMHTLAKHASKEVKAQQKYYCDSCDVLCFSPLFFNNHNKNISHLTNVAKKQILEPPNPEKQPEIIPQELIDNKITEITNNQLKIDSAKLEIYMMIDNLANKIKDKTKKEFKVEVIKKIITSMLTLLD</sequence>
<dbReference type="PROSITE" id="PS00028">
    <property type="entry name" value="ZINC_FINGER_C2H2_1"/>
    <property type="match status" value="1"/>
</dbReference>
<feature type="domain" description="C2H2-type" evidence="1">
    <location>
        <begin position="8"/>
        <end position="30"/>
    </location>
</feature>